<comment type="caution">
    <text evidence="9">The sequence shown here is derived from an EMBL/GenBank/DDBJ whole genome shotgun (WGS) entry which is preliminary data.</text>
</comment>
<keyword evidence="2" id="KW-1017">Isopeptide bond</keyword>
<dbReference type="Gene3D" id="2.60.200.20">
    <property type="match status" value="1"/>
</dbReference>
<dbReference type="Pfam" id="PF15276">
    <property type="entry name" value="PP1_bind"/>
    <property type="match status" value="1"/>
</dbReference>
<protein>
    <recommendedName>
        <fullName evidence="8">FHA domain-containing protein</fullName>
    </recommendedName>
</protein>
<dbReference type="GO" id="GO:0005694">
    <property type="term" value="C:chromosome"/>
    <property type="evidence" value="ECO:0007669"/>
    <property type="project" value="TreeGrafter"/>
</dbReference>
<dbReference type="InterPro" id="IPR029334">
    <property type="entry name" value="PP1-bd"/>
</dbReference>
<keyword evidence="10" id="KW-1185">Reference proteome</keyword>
<feature type="region of interest" description="Disordered" evidence="7">
    <location>
        <begin position="1273"/>
        <end position="1317"/>
    </location>
</feature>
<dbReference type="PANTHER" id="PTHR21603:SF17">
    <property type="entry name" value="PROLIFERATION MARKER PROTEIN KI-67"/>
    <property type="match status" value="1"/>
</dbReference>
<evidence type="ECO:0000313" key="9">
    <source>
        <dbReference type="EMBL" id="GCC22337.1"/>
    </source>
</evidence>
<feature type="compositionally biased region" description="Polar residues" evidence="7">
    <location>
        <begin position="160"/>
        <end position="171"/>
    </location>
</feature>
<feature type="region of interest" description="Disordered" evidence="7">
    <location>
        <begin position="1636"/>
        <end position="1660"/>
    </location>
</feature>
<dbReference type="SMART" id="SM00240">
    <property type="entry name" value="FHA"/>
    <property type="match status" value="1"/>
</dbReference>
<feature type="compositionally biased region" description="Basic and acidic residues" evidence="7">
    <location>
        <begin position="2323"/>
        <end position="2337"/>
    </location>
</feature>
<feature type="compositionally biased region" description="Polar residues" evidence="7">
    <location>
        <begin position="769"/>
        <end position="780"/>
    </location>
</feature>
<dbReference type="PROSITE" id="PS50006">
    <property type="entry name" value="FHA_DOMAIN"/>
    <property type="match status" value="1"/>
</dbReference>
<reference evidence="9 10" key="1">
    <citation type="journal article" date="2018" name="Nat. Ecol. Evol.">
        <title>Shark genomes provide insights into elasmobranch evolution and the origin of vertebrates.</title>
        <authorList>
            <person name="Hara Y"/>
            <person name="Yamaguchi K"/>
            <person name="Onimaru K"/>
            <person name="Kadota M"/>
            <person name="Koyanagi M"/>
            <person name="Keeley SD"/>
            <person name="Tatsumi K"/>
            <person name="Tanaka K"/>
            <person name="Motone F"/>
            <person name="Kageyama Y"/>
            <person name="Nozu R"/>
            <person name="Adachi N"/>
            <person name="Nishimura O"/>
            <person name="Nakagawa R"/>
            <person name="Tanegashima C"/>
            <person name="Kiyatake I"/>
            <person name="Matsumoto R"/>
            <person name="Murakumo K"/>
            <person name="Nishida K"/>
            <person name="Terakita A"/>
            <person name="Kuratani S"/>
            <person name="Sato K"/>
            <person name="Hyodo S Kuraku.S."/>
        </authorList>
    </citation>
    <scope>NUCLEOTIDE SEQUENCE [LARGE SCALE GENOMIC DNA]</scope>
</reference>
<feature type="region of interest" description="Disordered" evidence="7">
    <location>
        <begin position="800"/>
        <end position="981"/>
    </location>
</feature>
<feature type="compositionally biased region" description="Polar residues" evidence="7">
    <location>
        <begin position="493"/>
        <end position="506"/>
    </location>
</feature>
<feature type="compositionally biased region" description="Basic and acidic residues" evidence="7">
    <location>
        <begin position="404"/>
        <end position="416"/>
    </location>
</feature>
<dbReference type="EMBL" id="BEZZ01000009">
    <property type="protein sequence ID" value="GCC22337.1"/>
    <property type="molecule type" value="Genomic_DNA"/>
</dbReference>
<dbReference type="InterPro" id="IPR000253">
    <property type="entry name" value="FHA_dom"/>
</dbReference>
<organism evidence="9 10">
    <name type="scientific">Chiloscyllium punctatum</name>
    <name type="common">Brownbanded bambooshark</name>
    <name type="synonym">Hemiscyllium punctatum</name>
    <dbReference type="NCBI Taxonomy" id="137246"/>
    <lineage>
        <taxon>Eukaryota</taxon>
        <taxon>Metazoa</taxon>
        <taxon>Chordata</taxon>
        <taxon>Craniata</taxon>
        <taxon>Vertebrata</taxon>
        <taxon>Chondrichthyes</taxon>
        <taxon>Elasmobranchii</taxon>
        <taxon>Galeomorphii</taxon>
        <taxon>Galeoidea</taxon>
        <taxon>Orectolobiformes</taxon>
        <taxon>Hemiscylliidae</taxon>
        <taxon>Chiloscyllium</taxon>
    </lineage>
</organism>
<feature type="compositionally biased region" description="Polar residues" evidence="7">
    <location>
        <begin position="800"/>
        <end position="818"/>
    </location>
</feature>
<feature type="compositionally biased region" description="Polar residues" evidence="7">
    <location>
        <begin position="1277"/>
        <end position="1317"/>
    </location>
</feature>
<feature type="compositionally biased region" description="Polar residues" evidence="7">
    <location>
        <begin position="898"/>
        <end position="911"/>
    </location>
</feature>
<dbReference type="OMA" id="IMKTPRV"/>
<feature type="compositionally biased region" description="Basic and acidic residues" evidence="7">
    <location>
        <begin position="956"/>
        <end position="965"/>
    </location>
</feature>
<feature type="compositionally biased region" description="Basic and acidic residues" evidence="7">
    <location>
        <begin position="2277"/>
        <end position="2294"/>
    </location>
</feature>
<proteinExistence type="predicted"/>
<keyword evidence="4" id="KW-0832">Ubl conjugation</keyword>
<feature type="compositionally biased region" description="Basic and acidic residues" evidence="7">
    <location>
        <begin position="561"/>
        <end position="584"/>
    </location>
</feature>
<dbReference type="STRING" id="137246.A0A401RW08"/>
<feature type="compositionally biased region" description="Basic and acidic residues" evidence="7">
    <location>
        <begin position="515"/>
        <end position="526"/>
    </location>
</feature>
<feature type="region of interest" description="Disordered" evidence="7">
    <location>
        <begin position="2174"/>
        <end position="2213"/>
    </location>
</feature>
<feature type="region of interest" description="Disordered" evidence="7">
    <location>
        <begin position="2243"/>
        <end position="2362"/>
    </location>
</feature>
<feature type="region of interest" description="Disordered" evidence="7">
    <location>
        <begin position="347"/>
        <end position="366"/>
    </location>
</feature>
<feature type="compositionally biased region" description="Basic and acidic residues" evidence="7">
    <location>
        <begin position="1992"/>
        <end position="2002"/>
    </location>
</feature>
<dbReference type="GO" id="GO:0007088">
    <property type="term" value="P:regulation of mitotic nuclear division"/>
    <property type="evidence" value="ECO:0007669"/>
    <property type="project" value="TreeGrafter"/>
</dbReference>
<dbReference type="GO" id="GO:0051983">
    <property type="term" value="P:regulation of chromosome segregation"/>
    <property type="evidence" value="ECO:0007669"/>
    <property type="project" value="TreeGrafter"/>
</dbReference>
<feature type="domain" description="FHA" evidence="8">
    <location>
        <begin position="27"/>
        <end position="77"/>
    </location>
</feature>
<dbReference type="CDD" id="cd22673">
    <property type="entry name" value="FHA_Ki67"/>
    <property type="match status" value="1"/>
</dbReference>
<evidence type="ECO:0000256" key="1">
    <source>
        <dbReference type="ARBA" id="ARBA00004123"/>
    </source>
</evidence>
<dbReference type="Proteomes" id="UP000287033">
    <property type="component" value="Unassembled WGS sequence"/>
</dbReference>
<dbReference type="PANTHER" id="PTHR21603">
    <property type="entry name" value="ANTIGEN KI-67-LIKE PROTEIN"/>
    <property type="match status" value="1"/>
</dbReference>
<dbReference type="OrthoDB" id="6288785at2759"/>
<feature type="compositionally biased region" description="Polar residues" evidence="7">
    <location>
        <begin position="2174"/>
        <end position="2188"/>
    </location>
</feature>
<dbReference type="InterPro" id="IPR008984">
    <property type="entry name" value="SMAD_FHA_dom_sf"/>
</dbReference>
<feature type="region of interest" description="Disordered" evidence="7">
    <location>
        <begin position="749"/>
        <end position="787"/>
    </location>
</feature>
<feature type="compositionally biased region" description="Polar residues" evidence="7">
    <location>
        <begin position="933"/>
        <end position="951"/>
    </location>
</feature>
<dbReference type="SMART" id="SM01295">
    <property type="entry name" value="K167R"/>
    <property type="match status" value="1"/>
</dbReference>
<feature type="compositionally biased region" description="Polar residues" evidence="7">
    <location>
        <begin position="1642"/>
        <end position="1659"/>
    </location>
</feature>
<feature type="compositionally biased region" description="Polar residues" evidence="7">
    <location>
        <begin position="438"/>
        <end position="448"/>
    </location>
</feature>
<dbReference type="InterPro" id="IPR012568">
    <property type="entry name" value="KI67R"/>
</dbReference>
<sequence>MPLYGKIVVIKRTGADGYNFPLTSSSCLFGRKTDCDIRIQLPHVSKEHCKLEVNENNEVILTNLSEVNRTHLNGNVVLHSERLKHHDVFTVIDRSFRFEYPLDSVHNTSPRKRRSLSSLRNETLQVLHVQQGVDDCSQSPGNDHRSTSGRKSDEILEAPTKSTKATPNENDSAPKAARKRSSSKVLNNEQPADEEHTSPFSKLYEMFKHEVTKPIPVKPNKENTDISVKESSTDLTEEASVVEKKSDAMVSQFGKNSQTSPSTIRVSGRRSKVKLEEGKMKKDNTYEKVNNLESLLVEGDVSAKPTDINCAKQNNISEKLNKFTDNPSFGENATSLTSFEVGVKGKDQNHLPPKCTPNVKQKSQNFTTPKSLTVDEAIKKINENLDFSMEKGTDVKTVKMAHIPAHEDKERTETPKKRGRSSLRNNKTVQPPEIQPDQVESTTVTEPSVAQVVDMKQPSAHGDKEKAETPKKHGRSSMHNNKTIQPPEIQPDQVDSTNVSEPTISQAVYMKQPSAHRDKEKAETPKKRGRSSMHNNKTIQPPEIQPDQVVSINVSEPSVAKSKDISIDLKGARAHGDKEKAETPKKHRRSSSHVKTIQPSESEADQVESINVSKLSVAKLPVSTKPKRDTTPSSLRVRNNRRESNCPTEAECLEKTCTFNSPHRFLTSEQTEKVVRRDHKSPMKTTTEQLGQFSAADVGFNLNCISKESSSSPGAILHSSKKRRSANEENVYAPIFKRKRVSFGANLSPELFDKRMPPSSPLRKGGTPTRVSTPFRSTPRTVLKRASSVGIHSCTIQEFNEQTENDQMSPRRSCTLSEDSSRQTKKSPVKKSSLTTAKKSPVKGSPLVKTPMSSKIAPLSTTIPSSSSSKKSSVARPPSQSTSPSSITKKSSVVKALPTSSPRQSVANKLPSSIDERSFDCSPRTRGRFSISHVATPSLNRSKSPRFTPTSPDVALFRKSEEKTDLMASSGKSSSRKRTRRSGLLLAAVRTRRQTGASAANLFVKKSWAQIVKEGVAKPQLQCARKKSAVVQKRTKNTVSLKATPVHSVKGHCSTGHAASPATIVIGKSQATTIKPTGQVPRVIRTVSLRRKDYEMDESLSGMAEMFSTPTNENVSAQPVRLTSDIVDNSQTALANPIAQKSFEESIIKTPEETGVMSVSPLSTPGQSSGKYNNSVSRLLRCRVDFSSGINDLYKNITKVKGKPVQDMAGIKRIMKTPRVKGQPVEDMVGIKRIMRSPRVKSQPVEDMVGIKRIMKTPRVKGKPVEDMVVEHHDDLQSTSKKSSRQTCDNSSLTSDVKVSSKGQIQTERVTSPSSQELQMLQPEQFETSHMFETKSVDYLESQPAESKDGQAVLNKLILPARTSLKGRKETNEIGTKECLMTMNATPNKSGYLVECIEEVSKMVSTRKSLAKKESNDDVQMSVALNKTTPDEKESPHEPIDEVTVLKPQTRRLLKEKDEIQLIESEELSASTKRKEVHSLITDEKISLRPNKAMPGKKESPQQQIEEINVLKSQPRRLLKEKNEIPQVELKQPSASTKGKQICNDKDVDVKMSLRSNKTTPGKGDALHDQIEEVTVLNGKNEIQNILNVQLKELPSNNATPIRNDSPCKAEELNKLFSPLIKSLRGKKIVQNVNSTEDKTEAQNIQDNDVTDPSTSAKTYRQDKRQIPVLQVEEMVHKNSRKRLQRRKVETEIIQVTELKNSPIAKTSKDEKETQSIPNEKLSNSPLNLAMQETSNVQNVELAMTKNECASSKTSVNDKEVKDLPVEDPKVLITKGKSQRRKNSNVEEPEGPKQLGTTDGYTRRRGTRCTRAEILKDSNVLQDNLRNKEVVDKENGVNSENLKLLEKDLACSKSRSTRGKRGPQDFLLEEVGQESALAKKLRKEELDEALLKKSVRWDSNIASAKLDGTVEMLQDTFKRTELPVLEKRSRRGKSAKEVNPQTSLESIEIPGKAVPERASNKIIADACVIPESPEQKGRPKREKANVSCESKAFTKDKYENAKEGTSATKKTRQHSESVLKPSPTSIRRPLRGNARQKVTQIEEENVKELPSRKSKRNIAAQKLIATNDEEQHVPVSGTSGKEERKMAMDSSKAKVRDVQAAKQTANKCESINEAAKAFEVMSDAKKTDTVLSGECEIKENTRPKRGVRKGRSAKEIETKIEVENAVFEAAEQLNLSKTTSKEATQTEEGTQKKKSFDKKLPKPITNVNNKTKNVKKDALSVEQAFSDEGPQIEEAVDPVLRKGGRGRVKKSTSAVISHEMSVNATGKKQITVNSATESEKTKTTRRGRNNDKETASVIVQVDKNELIDKRRRPNVQMQTNGGEDVHSRKDELEDNGKAQDPSFQLVESAKPPRRVTRTNKSCEPAAIEPISDQSVVSASLQPAPLCSSKRTLRGKRAITETTDLSPKKSKIETVTGNVRNQGRKIGKGDGSPKIKLVAMPQPAKPMGRSTRSRK</sequence>
<evidence type="ECO:0000259" key="8">
    <source>
        <dbReference type="PROSITE" id="PS50006"/>
    </source>
</evidence>
<feature type="region of interest" description="Disordered" evidence="7">
    <location>
        <begin position="1970"/>
        <end position="2037"/>
    </location>
</feature>
<dbReference type="Pfam" id="PF08065">
    <property type="entry name" value="KI67R"/>
    <property type="match status" value="1"/>
</dbReference>
<dbReference type="SUPFAM" id="SSF49879">
    <property type="entry name" value="SMAD/FHA domain"/>
    <property type="match status" value="1"/>
</dbReference>
<feature type="compositionally biased region" description="Basic and acidic residues" evidence="7">
    <location>
        <begin position="461"/>
        <end position="471"/>
    </location>
</feature>
<keyword evidence="3" id="KW-0597">Phosphoprotein</keyword>
<feature type="compositionally biased region" description="Low complexity" evidence="7">
    <location>
        <begin position="865"/>
        <end position="895"/>
    </location>
</feature>
<keyword evidence="5" id="KW-0539">Nucleus</keyword>
<keyword evidence="6" id="KW-0131">Cell cycle</keyword>
<dbReference type="GO" id="GO:0005634">
    <property type="term" value="C:nucleus"/>
    <property type="evidence" value="ECO:0007669"/>
    <property type="project" value="UniProtKB-SubCell"/>
</dbReference>
<evidence type="ECO:0000256" key="4">
    <source>
        <dbReference type="ARBA" id="ARBA00022843"/>
    </source>
</evidence>
<feature type="region of interest" description="Disordered" evidence="7">
    <location>
        <begin position="1772"/>
        <end position="1805"/>
    </location>
</feature>
<feature type="region of interest" description="Disordered" evidence="7">
    <location>
        <begin position="2419"/>
        <end position="2454"/>
    </location>
</feature>
<accession>A0A401RW08</accession>
<feature type="compositionally biased region" description="Basic and acidic residues" evidence="7">
    <location>
        <begin position="2080"/>
        <end position="2098"/>
    </location>
</feature>
<feature type="compositionally biased region" description="Basic and acidic residues" evidence="7">
    <location>
        <begin position="142"/>
        <end position="154"/>
    </location>
</feature>
<comment type="subcellular location">
    <subcellularLocation>
        <location evidence="1">Nucleus</location>
    </subcellularLocation>
</comment>
<feature type="region of interest" description="Disordered" evidence="7">
    <location>
        <begin position="398"/>
        <end position="608"/>
    </location>
</feature>
<feature type="region of interest" description="Disordered" evidence="7">
    <location>
        <begin position="621"/>
        <end position="645"/>
    </location>
</feature>
<evidence type="ECO:0000256" key="6">
    <source>
        <dbReference type="ARBA" id="ARBA00023306"/>
    </source>
</evidence>
<feature type="region of interest" description="Disordered" evidence="7">
    <location>
        <begin position="1704"/>
        <end position="1723"/>
    </location>
</feature>
<evidence type="ECO:0000313" key="10">
    <source>
        <dbReference type="Proteomes" id="UP000287033"/>
    </source>
</evidence>
<evidence type="ECO:0000256" key="7">
    <source>
        <dbReference type="SAM" id="MobiDB-lite"/>
    </source>
</evidence>
<feature type="region of interest" description="Disordered" evidence="7">
    <location>
        <begin position="2064"/>
        <end position="2098"/>
    </location>
</feature>
<feature type="compositionally biased region" description="Polar residues" evidence="7">
    <location>
        <begin position="2251"/>
        <end position="2276"/>
    </location>
</feature>
<gene>
    <name evidence="9" type="ORF">chiPu_0000725</name>
</gene>
<dbReference type="Pfam" id="PF00498">
    <property type="entry name" value="FHA"/>
    <property type="match status" value="1"/>
</dbReference>
<evidence type="ECO:0000256" key="3">
    <source>
        <dbReference type="ARBA" id="ARBA00022553"/>
    </source>
</evidence>
<feature type="region of interest" description="Disordered" evidence="7">
    <location>
        <begin position="131"/>
        <end position="200"/>
    </location>
</feature>
<name>A0A401RW08_CHIPU</name>
<dbReference type="PROSITE" id="PS51257">
    <property type="entry name" value="PROKAR_LIPOPROTEIN"/>
    <property type="match status" value="1"/>
</dbReference>
<evidence type="ECO:0000256" key="2">
    <source>
        <dbReference type="ARBA" id="ARBA00022499"/>
    </source>
</evidence>
<evidence type="ECO:0000256" key="5">
    <source>
        <dbReference type="ARBA" id="ARBA00023242"/>
    </source>
</evidence>